<name>A0A371I3Z9_MUCPR</name>
<proteinExistence type="predicted"/>
<keyword evidence="2" id="KW-1185">Reference proteome</keyword>
<accession>A0A371I3Z9</accession>
<sequence length="60" mass="6897">MKLRVAFKDFVIRRFHPALDLELVRGTLGLETREYNGVLTNIAEQNYLKGIFVSGSKEEI</sequence>
<dbReference type="AlphaFoldDB" id="A0A371I3Z9"/>
<comment type="caution">
    <text evidence="1">The sequence shown here is derived from an EMBL/GenBank/DDBJ whole genome shotgun (WGS) entry which is preliminary data.</text>
</comment>
<feature type="non-terminal residue" evidence="1">
    <location>
        <position position="1"/>
    </location>
</feature>
<gene>
    <name evidence="1" type="ORF">CR513_05828</name>
</gene>
<evidence type="ECO:0000313" key="1">
    <source>
        <dbReference type="EMBL" id="RDY09766.1"/>
    </source>
</evidence>
<dbReference type="EMBL" id="QJKJ01000974">
    <property type="protein sequence ID" value="RDY09766.1"/>
    <property type="molecule type" value="Genomic_DNA"/>
</dbReference>
<protein>
    <submittedName>
        <fullName evidence="1">Uncharacterized protein</fullName>
    </submittedName>
</protein>
<dbReference type="Proteomes" id="UP000257109">
    <property type="component" value="Unassembled WGS sequence"/>
</dbReference>
<organism evidence="1 2">
    <name type="scientific">Mucuna pruriens</name>
    <name type="common">Velvet bean</name>
    <name type="synonym">Dolichos pruriens</name>
    <dbReference type="NCBI Taxonomy" id="157652"/>
    <lineage>
        <taxon>Eukaryota</taxon>
        <taxon>Viridiplantae</taxon>
        <taxon>Streptophyta</taxon>
        <taxon>Embryophyta</taxon>
        <taxon>Tracheophyta</taxon>
        <taxon>Spermatophyta</taxon>
        <taxon>Magnoliopsida</taxon>
        <taxon>eudicotyledons</taxon>
        <taxon>Gunneridae</taxon>
        <taxon>Pentapetalae</taxon>
        <taxon>rosids</taxon>
        <taxon>fabids</taxon>
        <taxon>Fabales</taxon>
        <taxon>Fabaceae</taxon>
        <taxon>Papilionoideae</taxon>
        <taxon>50 kb inversion clade</taxon>
        <taxon>NPAAA clade</taxon>
        <taxon>indigoferoid/millettioid clade</taxon>
        <taxon>Phaseoleae</taxon>
        <taxon>Mucuna</taxon>
    </lineage>
</organism>
<evidence type="ECO:0000313" key="2">
    <source>
        <dbReference type="Proteomes" id="UP000257109"/>
    </source>
</evidence>
<reference evidence="1" key="1">
    <citation type="submission" date="2018-05" db="EMBL/GenBank/DDBJ databases">
        <title>Draft genome of Mucuna pruriens seed.</title>
        <authorList>
            <person name="Nnadi N.E."/>
            <person name="Vos R."/>
            <person name="Hasami M.H."/>
            <person name="Devisetty U.K."/>
            <person name="Aguiy J.C."/>
        </authorList>
    </citation>
    <scope>NUCLEOTIDE SEQUENCE [LARGE SCALE GENOMIC DNA]</scope>
    <source>
        <strain evidence="1">JCA_2017</strain>
    </source>
</reference>